<dbReference type="Proteomes" id="UP000238375">
    <property type="component" value="Unassembled WGS sequence"/>
</dbReference>
<accession>A0A2T0S1X9</accession>
<evidence type="ECO:0008006" key="3">
    <source>
        <dbReference type="Google" id="ProtNLM"/>
    </source>
</evidence>
<evidence type="ECO:0000313" key="2">
    <source>
        <dbReference type="Proteomes" id="UP000238375"/>
    </source>
</evidence>
<organism evidence="1 2">
    <name type="scientific">Spirosoma oryzae</name>
    <dbReference type="NCBI Taxonomy" id="1469603"/>
    <lineage>
        <taxon>Bacteria</taxon>
        <taxon>Pseudomonadati</taxon>
        <taxon>Bacteroidota</taxon>
        <taxon>Cytophagia</taxon>
        <taxon>Cytophagales</taxon>
        <taxon>Cytophagaceae</taxon>
        <taxon>Spirosoma</taxon>
    </lineage>
</organism>
<comment type="caution">
    <text evidence="1">The sequence shown here is derived from an EMBL/GenBank/DDBJ whole genome shotgun (WGS) entry which is preliminary data.</text>
</comment>
<evidence type="ECO:0000313" key="1">
    <source>
        <dbReference type="EMBL" id="PRY27410.1"/>
    </source>
</evidence>
<reference evidence="1 2" key="1">
    <citation type="submission" date="2018-03" db="EMBL/GenBank/DDBJ databases">
        <title>Genomic Encyclopedia of Archaeal and Bacterial Type Strains, Phase II (KMG-II): from individual species to whole genera.</title>
        <authorList>
            <person name="Goeker M."/>
        </authorList>
    </citation>
    <scope>NUCLEOTIDE SEQUENCE [LARGE SCALE GENOMIC DNA]</scope>
    <source>
        <strain evidence="1 2">DSM 28354</strain>
    </source>
</reference>
<dbReference type="InterPro" id="IPR029044">
    <property type="entry name" value="Nucleotide-diphossugar_trans"/>
</dbReference>
<dbReference type="OrthoDB" id="9785375at2"/>
<dbReference type="AlphaFoldDB" id="A0A2T0S1X9"/>
<dbReference type="SUPFAM" id="SSF53448">
    <property type="entry name" value="Nucleotide-diphospho-sugar transferases"/>
    <property type="match status" value="1"/>
</dbReference>
<dbReference type="Gene3D" id="3.90.550.10">
    <property type="entry name" value="Spore Coat Polysaccharide Biosynthesis Protein SpsA, Chain A"/>
    <property type="match status" value="1"/>
</dbReference>
<protein>
    <recommendedName>
        <fullName evidence="3">Nucleotide-diphospho-sugar transferase</fullName>
    </recommendedName>
</protein>
<proteinExistence type="predicted"/>
<keyword evidence="2" id="KW-1185">Reference proteome</keyword>
<dbReference type="EMBL" id="PVTE01000033">
    <property type="protein sequence ID" value="PRY27410.1"/>
    <property type="molecule type" value="Genomic_DNA"/>
</dbReference>
<name>A0A2T0S1X9_9BACT</name>
<dbReference type="RefSeq" id="WP_106140540.1">
    <property type="nucleotide sequence ID" value="NZ_PVTE01000033.1"/>
</dbReference>
<sequence length="305" mass="35876">MDEEFNTPVLLILFNRPGHARRVLNRIRERKVRNLYVAVDGPRINNIDDKNNVEECIKLSDEIDWPCVVTKLVRERNLGCRSAVSSAIDWFFSKVEEGIILEDDCLPDLSFFAFCHELLGVYVNEPKVMHIAGANIYKKQVWSDSTYFFSNIPHIWGWATWRRAWKLYDVNMHDYHQFRDSGIIEKIVNNPQSVKYWYNEFNGTYLGKIDTWDYQWVYTIWKNQGLCIIPNQNLITNIGFDEHGTHTVVDSDIANLPTVAINVKTIKHPEILEINKDAVKYAFANLYQLPSWWKTKISNLKRRLF</sequence>
<gene>
    <name evidence="1" type="ORF">CLV58_13343</name>
</gene>